<feature type="domain" description="CENP-V/GFA" evidence="4">
    <location>
        <begin position="6"/>
        <end position="121"/>
    </location>
</feature>
<dbReference type="Pfam" id="PF04828">
    <property type="entry name" value="GFA"/>
    <property type="match status" value="1"/>
</dbReference>
<evidence type="ECO:0000259" key="4">
    <source>
        <dbReference type="PROSITE" id="PS51891"/>
    </source>
</evidence>
<dbReference type="InterPro" id="IPR011057">
    <property type="entry name" value="Mss4-like_sf"/>
</dbReference>
<evidence type="ECO:0000256" key="3">
    <source>
        <dbReference type="ARBA" id="ARBA00022833"/>
    </source>
</evidence>
<evidence type="ECO:0000313" key="6">
    <source>
        <dbReference type="Proteomes" id="UP000673447"/>
    </source>
</evidence>
<name>A0A941AZB3_9GAMM</name>
<keyword evidence="6" id="KW-1185">Reference proteome</keyword>
<dbReference type="Gene3D" id="2.170.150.70">
    <property type="match status" value="1"/>
</dbReference>
<sequence>MIAHRLGGSCACGAVAVEVGLGRELAAYSPRACDCDFCCKRGAAWLSDSAGFLRLRTNAGQDLKRERQGSEQAEFLSCAACGTLLAVRWRDDDGHAYGAVNARVLARHDEFASEQGASPKLLEAAEKTARWKVLWFADVEVATG</sequence>
<gene>
    <name evidence="5" type="ORF">J5837_13305</name>
</gene>
<dbReference type="GO" id="GO:0046872">
    <property type="term" value="F:metal ion binding"/>
    <property type="evidence" value="ECO:0007669"/>
    <property type="project" value="UniProtKB-KW"/>
</dbReference>
<dbReference type="SUPFAM" id="SSF51316">
    <property type="entry name" value="Mss4-like"/>
    <property type="match status" value="1"/>
</dbReference>
<dbReference type="PROSITE" id="PS51891">
    <property type="entry name" value="CENP_V_GFA"/>
    <property type="match status" value="1"/>
</dbReference>
<keyword evidence="2" id="KW-0479">Metal-binding</keyword>
<evidence type="ECO:0000313" key="5">
    <source>
        <dbReference type="EMBL" id="MBP3985383.1"/>
    </source>
</evidence>
<protein>
    <submittedName>
        <fullName evidence="5">Aldehyde-activating protein</fullName>
    </submittedName>
</protein>
<comment type="similarity">
    <text evidence="1">Belongs to the Gfa family.</text>
</comment>
<dbReference type="RefSeq" id="WP_210537249.1">
    <property type="nucleotide sequence ID" value="NZ_JAGKTC010000003.1"/>
</dbReference>
<dbReference type="Proteomes" id="UP000673447">
    <property type="component" value="Unassembled WGS sequence"/>
</dbReference>
<dbReference type="AlphaFoldDB" id="A0A941AZB3"/>
<accession>A0A941AZB3</accession>
<evidence type="ECO:0000256" key="1">
    <source>
        <dbReference type="ARBA" id="ARBA00005495"/>
    </source>
</evidence>
<keyword evidence="3" id="KW-0862">Zinc</keyword>
<evidence type="ECO:0000256" key="2">
    <source>
        <dbReference type="ARBA" id="ARBA00022723"/>
    </source>
</evidence>
<reference evidence="5" key="2">
    <citation type="submission" date="2021-03" db="EMBL/GenBank/DDBJ databases">
        <authorList>
            <person name="Cao W."/>
        </authorList>
    </citation>
    <scope>NUCLEOTIDE SEQUENCE</scope>
    <source>
        <strain evidence="5">110414</strain>
    </source>
</reference>
<dbReference type="InterPro" id="IPR006913">
    <property type="entry name" value="CENP-V/GFA"/>
</dbReference>
<proteinExistence type="inferred from homology"/>
<reference evidence="5" key="1">
    <citation type="journal article" date="2016" name="Int. J. Syst. Evol. Microbiol.">
        <title>Pseudoxanthomonas helianthi sp. nov., isolated from roots of Jerusalem artichoke (Helianthus tuberosus).</title>
        <authorList>
            <person name="Kittiwongwattana C."/>
            <person name="Thawai C."/>
        </authorList>
    </citation>
    <scope>NUCLEOTIDE SEQUENCE</scope>
    <source>
        <strain evidence="5">110414</strain>
    </source>
</reference>
<comment type="caution">
    <text evidence="5">The sequence shown here is derived from an EMBL/GenBank/DDBJ whole genome shotgun (WGS) entry which is preliminary data.</text>
</comment>
<dbReference type="EMBL" id="JAGKTC010000003">
    <property type="protein sequence ID" value="MBP3985383.1"/>
    <property type="molecule type" value="Genomic_DNA"/>
</dbReference>
<dbReference type="GO" id="GO:0016846">
    <property type="term" value="F:carbon-sulfur lyase activity"/>
    <property type="evidence" value="ECO:0007669"/>
    <property type="project" value="InterPro"/>
</dbReference>
<organism evidence="5 6">
    <name type="scientific">Pseudoxanthomonas helianthi</name>
    <dbReference type="NCBI Taxonomy" id="1453541"/>
    <lineage>
        <taxon>Bacteria</taxon>
        <taxon>Pseudomonadati</taxon>
        <taxon>Pseudomonadota</taxon>
        <taxon>Gammaproteobacteria</taxon>
        <taxon>Lysobacterales</taxon>
        <taxon>Lysobacteraceae</taxon>
        <taxon>Pseudoxanthomonas</taxon>
    </lineage>
</organism>